<name>A0A8F9TYC4_9BACT</name>
<gene>
    <name evidence="1" type="ORF">K0B96_06485</name>
</gene>
<protein>
    <submittedName>
        <fullName evidence="1">Uncharacterized protein</fullName>
    </submittedName>
</protein>
<organism evidence="1 2">
    <name type="scientific">Horticoccus luteus</name>
    <dbReference type="NCBI Taxonomy" id="2862869"/>
    <lineage>
        <taxon>Bacteria</taxon>
        <taxon>Pseudomonadati</taxon>
        <taxon>Verrucomicrobiota</taxon>
        <taxon>Opitutia</taxon>
        <taxon>Opitutales</taxon>
        <taxon>Opitutaceae</taxon>
        <taxon>Horticoccus</taxon>
    </lineage>
</organism>
<evidence type="ECO:0000313" key="1">
    <source>
        <dbReference type="EMBL" id="QYM80256.1"/>
    </source>
</evidence>
<dbReference type="Proteomes" id="UP000825051">
    <property type="component" value="Chromosome"/>
</dbReference>
<proteinExistence type="predicted"/>
<dbReference type="RefSeq" id="WP_220165179.1">
    <property type="nucleotide sequence ID" value="NZ_CP080507.1"/>
</dbReference>
<dbReference type="AlphaFoldDB" id="A0A8F9TYC4"/>
<sequence length="72" mass="8050">MTIDDLRALITHHQAEVESCDSAAVVLLRNDLIPGAEHMRARAAQHTLWTAQLEELAASFSMFTPNSRHTHD</sequence>
<keyword evidence="2" id="KW-1185">Reference proteome</keyword>
<reference evidence="1" key="1">
    <citation type="submission" date="2021-08" db="EMBL/GenBank/DDBJ databases">
        <title>Genome of a novel bacterium of the phylum Verrucomicrobia, Oleiharenicola sp. KSB-15.</title>
        <authorList>
            <person name="Chung J.-H."/>
            <person name="Ahn J.-H."/>
            <person name="Yoon Y."/>
            <person name="Kim D.-Y."/>
            <person name="An S.-H."/>
            <person name="Park I."/>
            <person name="Yeon J."/>
        </authorList>
    </citation>
    <scope>NUCLEOTIDE SEQUENCE</scope>
    <source>
        <strain evidence="1">KSB-15</strain>
    </source>
</reference>
<dbReference type="EMBL" id="CP080507">
    <property type="protein sequence ID" value="QYM80256.1"/>
    <property type="molecule type" value="Genomic_DNA"/>
</dbReference>
<dbReference type="KEGG" id="ole:K0B96_06485"/>
<accession>A0A8F9TYC4</accession>
<evidence type="ECO:0000313" key="2">
    <source>
        <dbReference type="Proteomes" id="UP000825051"/>
    </source>
</evidence>